<reference evidence="2" key="1">
    <citation type="journal article" date="2010" name="Science">
        <title>Signatures of adaptation to obligate biotrophy in the Hyaloperonospora arabidopsidis genome.</title>
        <authorList>
            <person name="Baxter L."/>
            <person name="Tripathy S."/>
            <person name="Ishaque N."/>
            <person name="Boot N."/>
            <person name="Cabral A."/>
            <person name="Kemen E."/>
            <person name="Thines M."/>
            <person name="Ah-Fong A."/>
            <person name="Anderson R."/>
            <person name="Badejoko W."/>
            <person name="Bittner-Eddy P."/>
            <person name="Boore J.L."/>
            <person name="Chibucos M.C."/>
            <person name="Coates M."/>
            <person name="Dehal P."/>
            <person name="Delehaunty K."/>
            <person name="Dong S."/>
            <person name="Downton P."/>
            <person name="Dumas B."/>
            <person name="Fabro G."/>
            <person name="Fronick C."/>
            <person name="Fuerstenberg S.I."/>
            <person name="Fulton L."/>
            <person name="Gaulin E."/>
            <person name="Govers F."/>
            <person name="Hughes L."/>
            <person name="Humphray S."/>
            <person name="Jiang R.H."/>
            <person name="Judelson H."/>
            <person name="Kamoun S."/>
            <person name="Kyung K."/>
            <person name="Meijer H."/>
            <person name="Minx P."/>
            <person name="Morris P."/>
            <person name="Nelson J."/>
            <person name="Phuntumart V."/>
            <person name="Qutob D."/>
            <person name="Rehmany A."/>
            <person name="Rougon-Cardoso A."/>
            <person name="Ryden P."/>
            <person name="Torto-Alalibo T."/>
            <person name="Studholme D."/>
            <person name="Wang Y."/>
            <person name="Win J."/>
            <person name="Wood J."/>
            <person name="Clifton S.W."/>
            <person name="Rogers J."/>
            <person name="Van den Ackerveken G."/>
            <person name="Jones J.D."/>
            <person name="McDowell J.M."/>
            <person name="Beynon J."/>
            <person name="Tyler B.M."/>
        </authorList>
    </citation>
    <scope>NUCLEOTIDE SEQUENCE [LARGE SCALE GENOMIC DNA]</scope>
    <source>
        <strain evidence="2">Emoy2</strain>
    </source>
</reference>
<organism evidence="1 2">
    <name type="scientific">Hyaloperonospora arabidopsidis (strain Emoy2)</name>
    <name type="common">Downy mildew agent</name>
    <name type="synonym">Peronospora arabidopsidis</name>
    <dbReference type="NCBI Taxonomy" id="559515"/>
    <lineage>
        <taxon>Eukaryota</taxon>
        <taxon>Sar</taxon>
        <taxon>Stramenopiles</taxon>
        <taxon>Oomycota</taxon>
        <taxon>Peronosporomycetes</taxon>
        <taxon>Peronosporales</taxon>
        <taxon>Peronosporaceae</taxon>
        <taxon>Hyaloperonospora</taxon>
    </lineage>
</organism>
<accession>M4BRG4</accession>
<evidence type="ECO:0000313" key="1">
    <source>
        <dbReference type="EnsemblProtists" id="HpaP809004"/>
    </source>
</evidence>
<protein>
    <submittedName>
        <fullName evidence="1">Uncharacterized protein</fullName>
    </submittedName>
</protein>
<dbReference type="HOGENOM" id="CLU_2908888_0_0_1"/>
<dbReference type="InParanoid" id="M4BRG4"/>
<name>M4BRG4_HYAAE</name>
<evidence type="ECO:0000313" key="2">
    <source>
        <dbReference type="Proteomes" id="UP000011713"/>
    </source>
</evidence>
<reference evidence="1" key="2">
    <citation type="submission" date="2015-06" db="UniProtKB">
        <authorList>
            <consortium name="EnsemblProtists"/>
        </authorList>
    </citation>
    <scope>IDENTIFICATION</scope>
    <source>
        <strain evidence="1">Emoy2</strain>
    </source>
</reference>
<keyword evidence="2" id="KW-1185">Reference proteome</keyword>
<proteinExistence type="predicted"/>
<sequence>MAVLNPPPCRRCRVGVFATGVLRPQPLAAGSDGTGKMETRLRIVDRGRKYRQSGQDAGRGKL</sequence>
<dbReference type="Proteomes" id="UP000011713">
    <property type="component" value="Unassembled WGS sequence"/>
</dbReference>
<dbReference type="EnsemblProtists" id="HpaT809004">
    <property type="protein sequence ID" value="HpaP809004"/>
    <property type="gene ID" value="HpaG809004"/>
</dbReference>
<dbReference type="VEuPathDB" id="FungiDB:HpaG809004"/>
<dbReference type="AlphaFoldDB" id="M4BRG4"/>
<dbReference type="EMBL" id="JH598638">
    <property type="status" value="NOT_ANNOTATED_CDS"/>
    <property type="molecule type" value="Genomic_DNA"/>
</dbReference>